<evidence type="ECO:0000256" key="5">
    <source>
        <dbReference type="ARBA" id="ARBA00022692"/>
    </source>
</evidence>
<dbReference type="GO" id="GO:0022857">
    <property type="term" value="F:transmembrane transporter activity"/>
    <property type="evidence" value="ECO:0007669"/>
    <property type="project" value="InterPro"/>
</dbReference>
<evidence type="ECO:0000259" key="10">
    <source>
        <dbReference type="PROSITE" id="PS50928"/>
    </source>
</evidence>
<evidence type="ECO:0000256" key="8">
    <source>
        <dbReference type="ARBA" id="ARBA00023136"/>
    </source>
</evidence>
<dbReference type="NCBIfam" id="TIGR01726">
    <property type="entry name" value="HEQRo_perm_3TM"/>
    <property type="match status" value="1"/>
</dbReference>
<evidence type="ECO:0000256" key="3">
    <source>
        <dbReference type="ARBA" id="ARBA00022448"/>
    </source>
</evidence>
<keyword evidence="7 9" id="KW-1133">Transmembrane helix</keyword>
<evidence type="ECO:0000256" key="4">
    <source>
        <dbReference type="ARBA" id="ARBA00022475"/>
    </source>
</evidence>
<keyword evidence="8 9" id="KW-0472">Membrane</keyword>
<dbReference type="CDD" id="cd06261">
    <property type="entry name" value="TM_PBP2"/>
    <property type="match status" value="1"/>
</dbReference>
<evidence type="ECO:0000256" key="7">
    <source>
        <dbReference type="ARBA" id="ARBA00022989"/>
    </source>
</evidence>
<evidence type="ECO:0000313" key="12">
    <source>
        <dbReference type="Proteomes" id="UP000186228"/>
    </source>
</evidence>
<proteinExistence type="inferred from homology"/>
<dbReference type="RefSeq" id="WP_159444820.1">
    <property type="nucleotide sequence ID" value="NZ_FMAC01000015.1"/>
</dbReference>
<evidence type="ECO:0000256" key="9">
    <source>
        <dbReference type="RuleBase" id="RU363032"/>
    </source>
</evidence>
<sequence>MDYLTSLVDGLVITLVITIAAYATSIVIALPAGLVSKSALLRALITVYVELFRGTSAVVQLFWIFYVLPILGIRIDPIPAAIVAIGLNIGAYSVETIRAAAATVPRGQREAAQSLGLSRYQLTLLVTLPQVIRKIIPMQTNLLIDTLKLSSIVSLITIQDLTFSANTLSQTTGSFWLPYAIAMLFYWLVTLIFSAAGRRVEVFLKVP</sequence>
<organism evidence="11 12">
    <name type="scientific">Rhizobium hainanense</name>
    <dbReference type="NCBI Taxonomy" id="52131"/>
    <lineage>
        <taxon>Bacteria</taxon>
        <taxon>Pseudomonadati</taxon>
        <taxon>Pseudomonadota</taxon>
        <taxon>Alphaproteobacteria</taxon>
        <taxon>Hyphomicrobiales</taxon>
        <taxon>Rhizobiaceae</taxon>
        <taxon>Rhizobium/Agrobacterium group</taxon>
        <taxon>Rhizobium</taxon>
    </lineage>
</organism>
<evidence type="ECO:0000256" key="1">
    <source>
        <dbReference type="ARBA" id="ARBA00004429"/>
    </source>
</evidence>
<dbReference type="SUPFAM" id="SSF161098">
    <property type="entry name" value="MetI-like"/>
    <property type="match status" value="1"/>
</dbReference>
<dbReference type="EMBL" id="FMAC01000015">
    <property type="protein sequence ID" value="SCB37665.1"/>
    <property type="molecule type" value="Genomic_DNA"/>
</dbReference>
<feature type="domain" description="ABC transmembrane type-1" evidence="10">
    <location>
        <begin position="11"/>
        <end position="196"/>
    </location>
</feature>
<dbReference type="Proteomes" id="UP000186228">
    <property type="component" value="Unassembled WGS sequence"/>
</dbReference>
<dbReference type="AlphaFoldDB" id="A0A1C3WCR9"/>
<dbReference type="OrthoDB" id="9814550at2"/>
<reference evidence="12" key="1">
    <citation type="submission" date="2016-08" db="EMBL/GenBank/DDBJ databases">
        <authorList>
            <person name="Varghese N."/>
            <person name="Submissions Spin"/>
        </authorList>
    </citation>
    <scope>NUCLEOTIDE SEQUENCE [LARGE SCALE GENOMIC DNA]</scope>
    <source>
        <strain evidence="12">CCBAU 57015</strain>
    </source>
</reference>
<name>A0A1C3WCR9_9HYPH</name>
<accession>A0A1C3WCR9</accession>
<dbReference type="Gene3D" id="1.10.3720.10">
    <property type="entry name" value="MetI-like"/>
    <property type="match status" value="1"/>
</dbReference>
<feature type="transmembrane region" description="Helical" evidence="9">
    <location>
        <begin position="12"/>
        <end position="35"/>
    </location>
</feature>
<dbReference type="PANTHER" id="PTHR30614:SF0">
    <property type="entry name" value="L-CYSTINE TRANSPORT SYSTEM PERMEASE PROTEIN TCYL"/>
    <property type="match status" value="1"/>
</dbReference>
<keyword evidence="3 9" id="KW-0813">Transport</keyword>
<dbReference type="GO" id="GO:0043190">
    <property type="term" value="C:ATP-binding cassette (ABC) transporter complex"/>
    <property type="evidence" value="ECO:0007669"/>
    <property type="project" value="InterPro"/>
</dbReference>
<dbReference type="PROSITE" id="PS50928">
    <property type="entry name" value="ABC_TM1"/>
    <property type="match status" value="1"/>
</dbReference>
<comment type="subcellular location">
    <subcellularLocation>
        <location evidence="1">Cell inner membrane</location>
        <topology evidence="1">Multi-pass membrane protein</topology>
    </subcellularLocation>
    <subcellularLocation>
        <location evidence="9">Cell membrane</location>
        <topology evidence="9">Multi-pass membrane protein</topology>
    </subcellularLocation>
</comment>
<comment type="similarity">
    <text evidence="2">Belongs to the binding-protein-dependent transport system permease family. HisMQ subfamily.</text>
</comment>
<dbReference type="InterPro" id="IPR010065">
    <property type="entry name" value="AA_ABC_transptr_permease_3TM"/>
</dbReference>
<gene>
    <name evidence="11" type="ORF">GA0061100_11566</name>
</gene>
<dbReference type="InterPro" id="IPR035906">
    <property type="entry name" value="MetI-like_sf"/>
</dbReference>
<evidence type="ECO:0000313" key="11">
    <source>
        <dbReference type="EMBL" id="SCB37665.1"/>
    </source>
</evidence>
<evidence type="ECO:0000256" key="2">
    <source>
        <dbReference type="ARBA" id="ARBA00010072"/>
    </source>
</evidence>
<dbReference type="GO" id="GO:0006865">
    <property type="term" value="P:amino acid transport"/>
    <property type="evidence" value="ECO:0007669"/>
    <property type="project" value="UniProtKB-KW"/>
</dbReference>
<dbReference type="Pfam" id="PF00528">
    <property type="entry name" value="BPD_transp_1"/>
    <property type="match status" value="1"/>
</dbReference>
<protein>
    <submittedName>
        <fullName evidence="11">Polar amino acid transport system permease protein</fullName>
    </submittedName>
</protein>
<dbReference type="STRING" id="52131.GA0061100_11566"/>
<evidence type="ECO:0000256" key="6">
    <source>
        <dbReference type="ARBA" id="ARBA00022970"/>
    </source>
</evidence>
<dbReference type="InterPro" id="IPR043429">
    <property type="entry name" value="ArtM/GltK/GlnP/TcyL/YhdX-like"/>
</dbReference>
<dbReference type="InterPro" id="IPR000515">
    <property type="entry name" value="MetI-like"/>
</dbReference>
<dbReference type="PANTHER" id="PTHR30614">
    <property type="entry name" value="MEMBRANE COMPONENT OF AMINO ACID ABC TRANSPORTER"/>
    <property type="match status" value="1"/>
</dbReference>
<keyword evidence="6" id="KW-0029">Amino-acid transport</keyword>
<feature type="transmembrane region" description="Helical" evidence="9">
    <location>
        <begin position="176"/>
        <end position="196"/>
    </location>
</feature>
<keyword evidence="4" id="KW-1003">Cell membrane</keyword>
<keyword evidence="12" id="KW-1185">Reference proteome</keyword>
<keyword evidence="5 9" id="KW-0812">Transmembrane</keyword>
<feature type="transmembrane region" description="Helical" evidence="9">
    <location>
        <begin position="47"/>
        <end position="68"/>
    </location>
</feature>